<dbReference type="InterPro" id="IPR004130">
    <property type="entry name" value="Gpn"/>
</dbReference>
<comment type="similarity">
    <text evidence="1 5">Belongs to the GPN-loop GTPase family.</text>
</comment>
<dbReference type="EC" id="3.6.5.-" evidence="5"/>
<dbReference type="eggNOG" id="KOG1532">
    <property type="taxonomic scope" value="Eukaryota"/>
</dbReference>
<dbReference type="Gene3D" id="3.40.50.300">
    <property type="entry name" value="P-loop containing nucleotide triphosphate hydrolases"/>
    <property type="match status" value="1"/>
</dbReference>
<keyword evidence="4 5" id="KW-0342">GTP-binding</keyword>
<keyword evidence="2 5" id="KW-0547">Nucleotide-binding</keyword>
<proteinExistence type="inferred from homology"/>
<dbReference type="OMA" id="QCQNPQI"/>
<comment type="subunit">
    <text evidence="5">Binds to RNA polymerase II.</text>
</comment>
<keyword evidence="7" id="KW-1185">Reference proteome</keyword>
<keyword evidence="3 5" id="KW-0378">Hydrolase</keyword>
<dbReference type="SUPFAM" id="SSF52540">
    <property type="entry name" value="P-loop containing nucleoside triphosphate hydrolases"/>
    <property type="match status" value="1"/>
</dbReference>
<comment type="subcellular location">
    <subcellularLocation>
        <location evidence="5">Cytoplasm</location>
    </subcellularLocation>
    <subcellularLocation>
        <location evidence="5">Nucleus</location>
    </subcellularLocation>
</comment>
<dbReference type="GO" id="GO:0003924">
    <property type="term" value="F:GTPase activity"/>
    <property type="evidence" value="ECO:0007669"/>
    <property type="project" value="InterPro"/>
</dbReference>
<dbReference type="GO" id="GO:0051301">
    <property type="term" value="P:cell division"/>
    <property type="evidence" value="ECO:0007669"/>
    <property type="project" value="EnsemblPlants"/>
</dbReference>
<evidence type="ECO:0000256" key="4">
    <source>
        <dbReference type="ARBA" id="ARBA00023134"/>
    </source>
</evidence>
<dbReference type="Pfam" id="PF03029">
    <property type="entry name" value="ATP_bind_1"/>
    <property type="match status" value="1"/>
</dbReference>
<dbReference type="PANTHER" id="PTHR21231">
    <property type="entry name" value="XPA-BINDING PROTEIN 1-RELATED"/>
    <property type="match status" value="1"/>
</dbReference>
<evidence type="ECO:0000313" key="6">
    <source>
        <dbReference type="EMBL" id="ABO94726.1"/>
    </source>
</evidence>
<dbReference type="OrthoDB" id="243313at2759"/>
<evidence type="ECO:0000256" key="5">
    <source>
        <dbReference type="RuleBase" id="RU365059"/>
    </source>
</evidence>
<comment type="function">
    <text evidence="5">Small GTPase required for proper nuclear import of RNA polymerase II (RNAPII). May act at an RNAP assembly step prior to nuclear import.</text>
</comment>
<dbReference type="CDD" id="cd17870">
    <property type="entry name" value="GPN1"/>
    <property type="match status" value="1"/>
</dbReference>
<dbReference type="STRING" id="436017.A4RSU4"/>
<dbReference type="GO" id="GO:0005525">
    <property type="term" value="F:GTP binding"/>
    <property type="evidence" value="ECO:0007669"/>
    <property type="project" value="UniProtKB-KW"/>
</dbReference>
<evidence type="ECO:0000256" key="3">
    <source>
        <dbReference type="ARBA" id="ARBA00022801"/>
    </source>
</evidence>
<gene>
    <name evidence="6" type="primary">Xab1</name>
    <name evidence="6" type="ORF">OSTLU_119578</name>
</gene>
<dbReference type="KEGG" id="olu:OSTLU_119578"/>
<dbReference type="GO" id="GO:0005874">
    <property type="term" value="C:microtubule"/>
    <property type="evidence" value="ECO:0007669"/>
    <property type="project" value="EnsemblPlants"/>
</dbReference>
<reference evidence="6 7" key="1">
    <citation type="journal article" date="2007" name="Proc. Natl. Acad. Sci. U.S.A.">
        <title>The tiny eukaryote Ostreococcus provides genomic insights into the paradox of plankton speciation.</title>
        <authorList>
            <person name="Palenik B."/>
            <person name="Grimwood J."/>
            <person name="Aerts A."/>
            <person name="Rouze P."/>
            <person name="Salamov A."/>
            <person name="Putnam N."/>
            <person name="Dupont C."/>
            <person name="Jorgensen R."/>
            <person name="Derelle E."/>
            <person name="Rombauts S."/>
            <person name="Zhou K."/>
            <person name="Otillar R."/>
            <person name="Merchant S.S."/>
            <person name="Podell S."/>
            <person name="Gaasterland T."/>
            <person name="Napoli C."/>
            <person name="Gendler K."/>
            <person name="Manuell A."/>
            <person name="Tai V."/>
            <person name="Vallon O."/>
            <person name="Piganeau G."/>
            <person name="Jancek S."/>
            <person name="Heijde M."/>
            <person name="Jabbari K."/>
            <person name="Bowler C."/>
            <person name="Lohr M."/>
            <person name="Robbens S."/>
            <person name="Werner G."/>
            <person name="Dubchak I."/>
            <person name="Pazour G.J."/>
            <person name="Ren Q."/>
            <person name="Paulsen I."/>
            <person name="Delwiche C."/>
            <person name="Schmutz J."/>
            <person name="Rokhsar D."/>
            <person name="Van de Peer Y."/>
            <person name="Moreau H."/>
            <person name="Grigoriev I.V."/>
        </authorList>
    </citation>
    <scope>NUCLEOTIDE SEQUENCE [LARGE SCALE GENOMIC DNA]</scope>
    <source>
        <strain evidence="6 7">CCE9901</strain>
    </source>
</reference>
<sequence length="248" mass="27329">MSVQRGRVCILVGMAGSGKTSLLERLVDFTHAAGKSSYVINLDPAAHNLPYQANIDIRDTIDYKAVMKEYSLGPNGAILTAANLFATRFDKVISICEQRATEYEYFFVDTPGQIEIFTWSASGMMITEMIASSFSTDILFVMDTPQCQNPQILMSNMLQAVSVLYRSRLNVVLVFNKIDVAPHAPLLKLLTDVNIFQEKLENASNFSSALTSSLNLILQEFYEHLNIVGVSAIQGTGIGDFVNVLQGL</sequence>
<dbReference type="GO" id="GO:0005737">
    <property type="term" value="C:cytoplasm"/>
    <property type="evidence" value="ECO:0007669"/>
    <property type="project" value="UniProtKB-SubCell"/>
</dbReference>
<dbReference type="PANTHER" id="PTHR21231:SF8">
    <property type="entry name" value="GPN-LOOP GTPASE 1"/>
    <property type="match status" value="1"/>
</dbReference>
<dbReference type="EMBL" id="CP000582">
    <property type="protein sequence ID" value="ABO94726.1"/>
    <property type="molecule type" value="Genomic_DNA"/>
</dbReference>
<dbReference type="Proteomes" id="UP000001568">
    <property type="component" value="Chromosome 2"/>
</dbReference>
<dbReference type="InterPro" id="IPR030230">
    <property type="entry name" value="Gpn1/Npa3/XAB1"/>
</dbReference>
<dbReference type="GO" id="GO:0005634">
    <property type="term" value="C:nucleus"/>
    <property type="evidence" value="ECO:0007669"/>
    <property type="project" value="UniProtKB-SubCell"/>
</dbReference>
<dbReference type="AlphaFoldDB" id="A4RSU4"/>
<evidence type="ECO:0000313" key="7">
    <source>
        <dbReference type="Proteomes" id="UP000001568"/>
    </source>
</evidence>
<dbReference type="HOGENOM" id="CLU_037460_1_0_1"/>
<accession>A4RSU4</accession>
<evidence type="ECO:0000256" key="1">
    <source>
        <dbReference type="ARBA" id="ARBA00005290"/>
    </source>
</evidence>
<protein>
    <recommendedName>
        <fullName evidence="5">GPN-loop GTPase</fullName>
        <ecNumber evidence="5">3.6.5.-</ecNumber>
    </recommendedName>
</protein>
<dbReference type="InterPro" id="IPR027417">
    <property type="entry name" value="P-loop_NTPase"/>
</dbReference>
<dbReference type="RefSeq" id="XP_001416433.1">
    <property type="nucleotide sequence ID" value="XM_001416396.1"/>
</dbReference>
<name>A4RSU4_OSTLU</name>
<evidence type="ECO:0000256" key="2">
    <source>
        <dbReference type="ARBA" id="ARBA00022741"/>
    </source>
</evidence>
<dbReference type="GeneID" id="5000132"/>
<keyword evidence="5" id="KW-0963">Cytoplasm</keyword>
<dbReference type="Gramene" id="ABO94726">
    <property type="protein sequence ID" value="ABO94726"/>
    <property type="gene ID" value="OSTLU_119578"/>
</dbReference>
<organism evidence="6 7">
    <name type="scientific">Ostreococcus lucimarinus (strain CCE9901)</name>
    <dbReference type="NCBI Taxonomy" id="436017"/>
    <lineage>
        <taxon>Eukaryota</taxon>
        <taxon>Viridiplantae</taxon>
        <taxon>Chlorophyta</taxon>
        <taxon>Mamiellophyceae</taxon>
        <taxon>Mamiellales</taxon>
        <taxon>Bathycoccaceae</taxon>
        <taxon>Ostreococcus</taxon>
    </lineage>
</organism>